<reference evidence="1 2" key="1">
    <citation type="submission" date="2017-11" db="EMBL/GenBank/DDBJ databases">
        <title>De novo assembly and phasing of dikaryotic genomes from two isolates of Puccinia coronata f. sp. avenae, the causal agent of oat crown rust.</title>
        <authorList>
            <person name="Miller M.E."/>
            <person name="Zhang Y."/>
            <person name="Omidvar V."/>
            <person name="Sperschneider J."/>
            <person name="Schwessinger B."/>
            <person name="Raley C."/>
            <person name="Palmer J.M."/>
            <person name="Garnica D."/>
            <person name="Upadhyaya N."/>
            <person name="Rathjen J."/>
            <person name="Taylor J.M."/>
            <person name="Park R.F."/>
            <person name="Dodds P.N."/>
            <person name="Hirsch C.D."/>
            <person name="Kianian S.F."/>
            <person name="Figueroa M."/>
        </authorList>
    </citation>
    <scope>NUCLEOTIDE SEQUENCE [LARGE SCALE GENOMIC DNA]</scope>
    <source>
        <strain evidence="1">12SD80</strain>
    </source>
</reference>
<name>A0A2N5U3A8_9BASI</name>
<comment type="caution">
    <text evidence="1">The sequence shown here is derived from an EMBL/GenBank/DDBJ whole genome shotgun (WGS) entry which is preliminary data.</text>
</comment>
<evidence type="ECO:0000313" key="1">
    <source>
        <dbReference type="EMBL" id="PLW32220.1"/>
    </source>
</evidence>
<evidence type="ECO:0000313" key="2">
    <source>
        <dbReference type="Proteomes" id="UP000235392"/>
    </source>
</evidence>
<gene>
    <name evidence="1" type="ORF">PCASD_21987</name>
</gene>
<protein>
    <submittedName>
        <fullName evidence="1">Uncharacterized protein</fullName>
    </submittedName>
</protein>
<dbReference type="EMBL" id="PGCI01000248">
    <property type="protein sequence ID" value="PLW32220.1"/>
    <property type="molecule type" value="Genomic_DNA"/>
</dbReference>
<accession>A0A2N5U3A8</accession>
<dbReference type="Proteomes" id="UP000235392">
    <property type="component" value="Unassembled WGS sequence"/>
</dbReference>
<organism evidence="1 2">
    <name type="scientific">Puccinia coronata f. sp. avenae</name>
    <dbReference type="NCBI Taxonomy" id="200324"/>
    <lineage>
        <taxon>Eukaryota</taxon>
        <taxon>Fungi</taxon>
        <taxon>Dikarya</taxon>
        <taxon>Basidiomycota</taxon>
        <taxon>Pucciniomycotina</taxon>
        <taxon>Pucciniomycetes</taxon>
        <taxon>Pucciniales</taxon>
        <taxon>Pucciniaceae</taxon>
        <taxon>Puccinia</taxon>
    </lineage>
</organism>
<proteinExistence type="predicted"/>
<sequence>MLVSTSMVGSPMGGQASLLAKRVYTSMAVRHTGIPSSCTAGSPARHAGVHQLCEQAHMLTMLVYTSSNHTISELEDADSIMQEICDEIASDAYGHNGHNQATALRP</sequence>
<dbReference type="AlphaFoldDB" id="A0A2N5U3A8"/>